<evidence type="ECO:0000256" key="4">
    <source>
        <dbReference type="ARBA" id="ARBA00023056"/>
    </source>
</evidence>
<evidence type="ECO:0000259" key="5">
    <source>
        <dbReference type="Pfam" id="PF00483"/>
    </source>
</evidence>
<evidence type="ECO:0000256" key="1">
    <source>
        <dbReference type="ARBA" id="ARBA00010443"/>
    </source>
</evidence>
<keyword evidence="2" id="KW-0808">Transferase</keyword>
<evidence type="ECO:0000313" key="7">
    <source>
        <dbReference type="Proteomes" id="UP001596297"/>
    </source>
</evidence>
<feature type="domain" description="Nucleotidyl transferase" evidence="5">
    <location>
        <begin position="3"/>
        <end position="122"/>
    </location>
</feature>
<dbReference type="EMBL" id="JBHSWD010000001">
    <property type="protein sequence ID" value="MFC6591611.1"/>
    <property type="molecule type" value="Genomic_DNA"/>
</dbReference>
<keyword evidence="3" id="KW-0548">Nucleotidyltransferase</keyword>
<dbReference type="InterPro" id="IPR029044">
    <property type="entry name" value="Nucleotide-diphossugar_trans"/>
</dbReference>
<dbReference type="InterPro" id="IPR005835">
    <property type="entry name" value="NTP_transferase_dom"/>
</dbReference>
<dbReference type="Proteomes" id="UP001596297">
    <property type="component" value="Unassembled WGS sequence"/>
</dbReference>
<dbReference type="PANTHER" id="PTHR43523">
    <property type="entry name" value="GLUCOSE-1-PHOSPHATE ADENYLYLTRANSFERASE-RELATED"/>
    <property type="match status" value="1"/>
</dbReference>
<accession>A0ABW1YBF3</accession>
<keyword evidence="4" id="KW-0320">Glycogen biosynthesis</keyword>
<proteinExistence type="inferred from homology"/>
<dbReference type="InterPro" id="IPR011831">
    <property type="entry name" value="ADP-Glc_PPase"/>
</dbReference>
<gene>
    <name evidence="6" type="ORF">ACFP81_06000</name>
</gene>
<sequence>MALHADLIRAAGPDLVLVMSADHIYRLDYAPVIEFHLQQAASVTIVTTDVADEADATRFSNVRTRGNRVTEFAYKPDQPLGKTVASEVFVYDTAELLATLDELTAAGQLGDYGEHLLPRLVAGAGLRFCPGGLLAGCRHARRLPTGPPRFSGWQVLPPRRP</sequence>
<dbReference type="Pfam" id="PF00483">
    <property type="entry name" value="NTP_transferase"/>
    <property type="match status" value="1"/>
</dbReference>
<dbReference type="PANTHER" id="PTHR43523:SF2">
    <property type="entry name" value="GLUCOSE-1-PHOSPHATE ADENYLYLTRANSFERASE"/>
    <property type="match status" value="1"/>
</dbReference>
<comment type="similarity">
    <text evidence="1">Belongs to the bacterial/plant glucose-1-phosphate adenylyltransferase family.</text>
</comment>
<protein>
    <submittedName>
        <fullName evidence="6">Sugar phosphate nucleotidyltransferase</fullName>
    </submittedName>
</protein>
<comment type="caution">
    <text evidence="6">The sequence shown here is derived from an EMBL/GenBank/DDBJ whole genome shotgun (WGS) entry which is preliminary data.</text>
</comment>
<dbReference type="RefSeq" id="WP_380083641.1">
    <property type="nucleotide sequence ID" value="NZ_JBHSWD010000001.1"/>
</dbReference>
<name>A0ABW1YBF3_9DEIO</name>
<dbReference type="SUPFAM" id="SSF53448">
    <property type="entry name" value="Nucleotide-diphospho-sugar transferases"/>
    <property type="match status" value="1"/>
</dbReference>
<dbReference type="Gene3D" id="3.90.550.10">
    <property type="entry name" value="Spore Coat Polysaccharide Biosynthesis Protein SpsA, Chain A"/>
    <property type="match status" value="1"/>
</dbReference>
<evidence type="ECO:0000313" key="6">
    <source>
        <dbReference type="EMBL" id="MFC6591611.1"/>
    </source>
</evidence>
<evidence type="ECO:0000256" key="3">
    <source>
        <dbReference type="ARBA" id="ARBA00022695"/>
    </source>
</evidence>
<organism evidence="6 7">
    <name type="scientific">Deinococcus lacus</name>
    <dbReference type="NCBI Taxonomy" id="392561"/>
    <lineage>
        <taxon>Bacteria</taxon>
        <taxon>Thermotogati</taxon>
        <taxon>Deinococcota</taxon>
        <taxon>Deinococci</taxon>
        <taxon>Deinococcales</taxon>
        <taxon>Deinococcaceae</taxon>
        <taxon>Deinococcus</taxon>
    </lineage>
</organism>
<keyword evidence="7" id="KW-1185">Reference proteome</keyword>
<reference evidence="7" key="1">
    <citation type="journal article" date="2019" name="Int. J. Syst. Evol. Microbiol.">
        <title>The Global Catalogue of Microorganisms (GCM) 10K type strain sequencing project: providing services to taxonomists for standard genome sequencing and annotation.</title>
        <authorList>
            <consortium name="The Broad Institute Genomics Platform"/>
            <consortium name="The Broad Institute Genome Sequencing Center for Infectious Disease"/>
            <person name="Wu L."/>
            <person name="Ma J."/>
        </authorList>
    </citation>
    <scope>NUCLEOTIDE SEQUENCE [LARGE SCALE GENOMIC DNA]</scope>
    <source>
        <strain evidence="7">CGMCC 1.15772</strain>
    </source>
</reference>
<evidence type="ECO:0000256" key="2">
    <source>
        <dbReference type="ARBA" id="ARBA00022679"/>
    </source>
</evidence>